<accession>A0ACC2X1R4</accession>
<name>A0ACC2X1R4_9TREE</name>
<keyword evidence="2" id="KW-1185">Reference proteome</keyword>
<evidence type="ECO:0000313" key="2">
    <source>
        <dbReference type="Proteomes" id="UP001230649"/>
    </source>
</evidence>
<reference evidence="1" key="1">
    <citation type="submission" date="2023-04" db="EMBL/GenBank/DDBJ databases">
        <title>Draft Genome sequencing of Naganishia species isolated from polar environments using Oxford Nanopore Technology.</title>
        <authorList>
            <person name="Leo P."/>
            <person name="Venkateswaran K."/>
        </authorList>
    </citation>
    <scope>NUCLEOTIDE SEQUENCE</scope>
    <source>
        <strain evidence="1">MNA-CCFEE 5262</strain>
    </source>
</reference>
<sequence length="318" mass="34457">MPPTYQTLLVPAPAPLRVLEPTQVRLMPFHLSHTGPAQTDVYFQPRSSHHSGLGHPSREEEEVKKGDGATGRVAAFRGREVHEHLVSLPPGYIGYVLSAPPKPTRSTEDVVAPQTMDLTAAGEAVEGRSMRKRKAPVERAPVAKRTRKAVPVQRFSLDDDEGSDGADGSVRDVASSAAGEPIGETDESQIEGQTTTEAAEVTEPTREPLHHTMSLAIVDSMIPEETEPTSPPPSTEETASWVHTRRLVPEATFEGISVWCADEAMYTVPSTSADEGSEKVEGSEVVEGAGVTAAMGERDEFVRALDEWRRVAEVVHTW</sequence>
<dbReference type="EMBL" id="JASBWS010000001">
    <property type="protein sequence ID" value="KAJ9117984.1"/>
    <property type="molecule type" value="Genomic_DNA"/>
</dbReference>
<proteinExistence type="predicted"/>
<gene>
    <name evidence="1" type="ORF">QFC20_000265</name>
</gene>
<protein>
    <submittedName>
        <fullName evidence="1">Uncharacterized protein</fullName>
    </submittedName>
</protein>
<evidence type="ECO:0000313" key="1">
    <source>
        <dbReference type="EMBL" id="KAJ9117984.1"/>
    </source>
</evidence>
<comment type="caution">
    <text evidence="1">The sequence shown here is derived from an EMBL/GenBank/DDBJ whole genome shotgun (WGS) entry which is preliminary data.</text>
</comment>
<dbReference type="Proteomes" id="UP001230649">
    <property type="component" value="Unassembled WGS sequence"/>
</dbReference>
<organism evidence="1 2">
    <name type="scientific">Naganishia adeliensis</name>
    <dbReference type="NCBI Taxonomy" id="92952"/>
    <lineage>
        <taxon>Eukaryota</taxon>
        <taxon>Fungi</taxon>
        <taxon>Dikarya</taxon>
        <taxon>Basidiomycota</taxon>
        <taxon>Agaricomycotina</taxon>
        <taxon>Tremellomycetes</taxon>
        <taxon>Filobasidiales</taxon>
        <taxon>Filobasidiaceae</taxon>
        <taxon>Naganishia</taxon>
    </lineage>
</organism>